<dbReference type="RefSeq" id="XP_041137376.1">
    <property type="nucleotide sequence ID" value="XM_041279162.1"/>
</dbReference>
<reference evidence="2" key="2">
    <citation type="journal article" name="BMC Genomics">
        <title>New genome assemblies reveal patterns of domestication and adaptation across Brettanomyces (Dekkera) species.</title>
        <authorList>
            <person name="Roach M.J."/>
            <person name="Borneman A.R."/>
        </authorList>
    </citation>
    <scope>NUCLEOTIDE SEQUENCE</scope>
    <source>
        <strain evidence="2">UCD 2041</strain>
    </source>
</reference>
<dbReference type="EMBL" id="CP063136">
    <property type="protein sequence ID" value="QOU20883.1"/>
    <property type="molecule type" value="Genomic_DNA"/>
</dbReference>
<organism evidence="2 3">
    <name type="scientific">Dekkera bruxellensis</name>
    <name type="common">Brettanomyces custersii</name>
    <dbReference type="NCBI Taxonomy" id="5007"/>
    <lineage>
        <taxon>Eukaryota</taxon>
        <taxon>Fungi</taxon>
        <taxon>Dikarya</taxon>
        <taxon>Ascomycota</taxon>
        <taxon>Saccharomycotina</taxon>
        <taxon>Pichiomycetes</taxon>
        <taxon>Pichiales</taxon>
        <taxon>Pichiaceae</taxon>
        <taxon>Brettanomyces</taxon>
    </lineage>
</organism>
<feature type="coiled-coil region" evidence="1">
    <location>
        <begin position="148"/>
        <end position="182"/>
    </location>
</feature>
<gene>
    <name evidence="2" type="ORF">BRETT_000597</name>
</gene>
<dbReference type="Proteomes" id="UP000663131">
    <property type="component" value="Chromosome 8"/>
</dbReference>
<evidence type="ECO:0000313" key="3">
    <source>
        <dbReference type="Proteomes" id="UP000663131"/>
    </source>
</evidence>
<sequence>MSSRRILSSWWKGGLGTLFTNATRGGKSSKFGHSSFFTFKSRFFHSQGARPRVRSASIPQFKAGSRRNGWSVYEDLKLLSYGSHMIFFLLLPPVVKMLTTEVDVVKDDGLGDGFVEDSILGYGTKRPLAISGGSCMTSFDTQLVDIYAERRQSLTERLEKRIAELRRNVRESVAKKKKVKKANIEVKIAAPNAKNSEYPTTPADLMSCLGITVKGNTESVGSALETSSKECFDVYESEMQKLFESVKLGKTPLTEYIQSMEYLVDRIPYISGLTDSQVVGLYKEAFKHVHQLGLTQLEQEVVRKAIQSTLPRDMEQKMLEISARFNRERGMRSRRRSGYKIKRFAPLSSSQTSWQDGKSALRSSWVKYMLEDPEMYVALIEVAADTCQSVGFVKGITEMFTAQTEARNSSQEHALKVAVRKLIEKQKYDEANVVVRKLKKLYGLEKAFTNALGSQFVQTALAC</sequence>
<keyword evidence="1" id="KW-0175">Coiled coil</keyword>
<dbReference type="AlphaFoldDB" id="A0A871R345"/>
<reference evidence="2" key="1">
    <citation type="submission" date="2020-10" db="EMBL/GenBank/DDBJ databases">
        <authorList>
            <person name="Palmer J.M."/>
        </authorList>
    </citation>
    <scope>NUCLEOTIDE SEQUENCE</scope>
    <source>
        <strain evidence="2">UCD 2041</strain>
    </source>
</reference>
<accession>A0A871R345</accession>
<evidence type="ECO:0000313" key="2">
    <source>
        <dbReference type="EMBL" id="QOU20883.1"/>
    </source>
</evidence>
<dbReference type="OrthoDB" id="3993179at2759"/>
<protein>
    <submittedName>
        <fullName evidence="2">Uncharacterized protein</fullName>
    </submittedName>
</protein>
<name>A0A871R345_DEKBR</name>
<proteinExistence type="predicted"/>
<dbReference type="GeneID" id="64572522"/>
<dbReference type="KEGG" id="bbrx:BRETT_000597"/>
<evidence type="ECO:0000256" key="1">
    <source>
        <dbReference type="SAM" id="Coils"/>
    </source>
</evidence>